<evidence type="ECO:0000256" key="1">
    <source>
        <dbReference type="SAM" id="MobiDB-lite"/>
    </source>
</evidence>
<dbReference type="Proteomes" id="UP000799757">
    <property type="component" value="Unassembled WGS sequence"/>
</dbReference>
<feature type="region of interest" description="Disordered" evidence="1">
    <location>
        <begin position="527"/>
        <end position="554"/>
    </location>
</feature>
<feature type="compositionally biased region" description="Polar residues" evidence="1">
    <location>
        <begin position="304"/>
        <end position="323"/>
    </location>
</feature>
<feature type="compositionally biased region" description="Low complexity" evidence="1">
    <location>
        <begin position="229"/>
        <end position="246"/>
    </location>
</feature>
<feature type="compositionally biased region" description="Polar residues" evidence="1">
    <location>
        <begin position="65"/>
        <end position="75"/>
    </location>
</feature>
<dbReference type="AlphaFoldDB" id="A0A6A6X6D3"/>
<feature type="compositionally biased region" description="Polar residues" evidence="1">
    <location>
        <begin position="213"/>
        <end position="225"/>
    </location>
</feature>
<feature type="region of interest" description="Disordered" evidence="1">
    <location>
        <begin position="13"/>
        <end position="354"/>
    </location>
</feature>
<keyword evidence="3" id="KW-1185">Reference proteome</keyword>
<sequence>MLTYSDRQKFEQIRARWETAQPTAGRPQGMAGRKEKPAAHQPLNTDTTSGGGSKFRRKLSHGLSFISNPLSQRKTTPGRLQLGRQSLAPGGPSIAINTNRIVEPRESDRLLSPIRDSRSFDDSRGSSVPGPTSKNDASANKNTDPDTTPKPLPRSRTMSFIPRPNRRTSESSIVESESTPKLHSPPFALDSQTRTISSKIPTPPATQRRRSSPRQYTPQHTTQQAKHIAAGMAFAGAGPSSPSKASVRSYTTPNLIHRKPSPQARGFMMPRKSVLQHKHSGPPSVQRLSMKENTPTGKGESRRISQIQEVSSRRLSMTAPTVASSKLSSGLSGSPRLSKQAVRTTPPNAKRLSTSVSIQTPLTAKRMQPNKQSTLQSSTSYRYSNGSSIAQSRLMGTVNPPTPQVAEQVAAQTALPRASTDRNLRKKTFTRTSSGQSGAGMSSRSLHSANTEVRLPRSSTFHNFWSHRDPPPPVPPIPEQYRTLSQPLLVIPESHEQHHPLYFIPEQESVEQLSKVVESGAESFTGISSSPFVIDPDESKKESTENDTEWPLGPIGIALSTPPKPNRPWSIHDQHVDIADIKSQLQVKDHMPPLWWAGRFQSRYDQWRTEAMMAELDPKHKPEGIAGRCSLSQDKTAACYIFLQLRDLCVSNQAADSLWEFEYRYRQEHKLLGEVLNTPTYPKRKLDDNRQGPIGRAVRKLTPRKSSLVNLLKGKGWSKTEGIAEHTTTPGMSQGASSDTS</sequence>
<dbReference type="EMBL" id="MU002017">
    <property type="protein sequence ID" value="KAF2791487.1"/>
    <property type="molecule type" value="Genomic_DNA"/>
</dbReference>
<evidence type="ECO:0000313" key="3">
    <source>
        <dbReference type="Proteomes" id="UP000799757"/>
    </source>
</evidence>
<feature type="compositionally biased region" description="Polar residues" evidence="1">
    <location>
        <begin position="129"/>
        <end position="146"/>
    </location>
</feature>
<gene>
    <name evidence="2" type="ORF">K505DRAFT_248859</name>
</gene>
<feature type="compositionally biased region" description="Polar residues" evidence="1">
    <location>
        <begin position="430"/>
        <end position="452"/>
    </location>
</feature>
<feature type="compositionally biased region" description="Basic and acidic residues" evidence="1">
    <location>
        <begin position="102"/>
        <end position="124"/>
    </location>
</feature>
<accession>A0A6A6X6D3</accession>
<feature type="compositionally biased region" description="Polar residues" evidence="1">
    <location>
        <begin position="341"/>
        <end position="354"/>
    </location>
</feature>
<protein>
    <submittedName>
        <fullName evidence="2">Uncharacterized protein</fullName>
    </submittedName>
</protein>
<feature type="region of interest" description="Disordered" evidence="1">
    <location>
        <begin position="720"/>
        <end position="741"/>
    </location>
</feature>
<name>A0A6A6X6D3_9PLEO</name>
<feature type="region of interest" description="Disordered" evidence="1">
    <location>
        <begin position="364"/>
        <end position="383"/>
    </location>
</feature>
<evidence type="ECO:0000313" key="2">
    <source>
        <dbReference type="EMBL" id="KAF2791487.1"/>
    </source>
</evidence>
<reference evidence="2" key="1">
    <citation type="journal article" date="2020" name="Stud. Mycol.">
        <title>101 Dothideomycetes genomes: a test case for predicting lifestyles and emergence of pathogens.</title>
        <authorList>
            <person name="Haridas S."/>
            <person name="Albert R."/>
            <person name="Binder M."/>
            <person name="Bloem J."/>
            <person name="Labutti K."/>
            <person name="Salamov A."/>
            <person name="Andreopoulos B."/>
            <person name="Baker S."/>
            <person name="Barry K."/>
            <person name="Bills G."/>
            <person name="Bluhm B."/>
            <person name="Cannon C."/>
            <person name="Castanera R."/>
            <person name="Culley D."/>
            <person name="Daum C."/>
            <person name="Ezra D."/>
            <person name="Gonzalez J."/>
            <person name="Henrissat B."/>
            <person name="Kuo A."/>
            <person name="Liang C."/>
            <person name="Lipzen A."/>
            <person name="Lutzoni F."/>
            <person name="Magnuson J."/>
            <person name="Mondo S."/>
            <person name="Nolan M."/>
            <person name="Ohm R."/>
            <person name="Pangilinan J."/>
            <person name="Park H.-J."/>
            <person name="Ramirez L."/>
            <person name="Alfaro M."/>
            <person name="Sun H."/>
            <person name="Tritt A."/>
            <person name="Yoshinaga Y."/>
            <person name="Zwiers L.-H."/>
            <person name="Turgeon B."/>
            <person name="Goodwin S."/>
            <person name="Spatafora J."/>
            <person name="Crous P."/>
            <person name="Grigoriev I."/>
        </authorList>
    </citation>
    <scope>NUCLEOTIDE SEQUENCE</scope>
    <source>
        <strain evidence="2">CBS 109.77</strain>
    </source>
</reference>
<feature type="compositionally biased region" description="Polar residues" evidence="1">
    <location>
        <begin position="726"/>
        <end position="741"/>
    </location>
</feature>
<organism evidence="2 3">
    <name type="scientific">Melanomma pulvis-pyrius CBS 109.77</name>
    <dbReference type="NCBI Taxonomy" id="1314802"/>
    <lineage>
        <taxon>Eukaryota</taxon>
        <taxon>Fungi</taxon>
        <taxon>Dikarya</taxon>
        <taxon>Ascomycota</taxon>
        <taxon>Pezizomycotina</taxon>
        <taxon>Dothideomycetes</taxon>
        <taxon>Pleosporomycetidae</taxon>
        <taxon>Pleosporales</taxon>
        <taxon>Melanommataceae</taxon>
        <taxon>Melanomma</taxon>
    </lineage>
</organism>
<feature type="compositionally biased region" description="Polar residues" evidence="1">
    <location>
        <begin position="190"/>
        <end position="200"/>
    </location>
</feature>
<dbReference type="OrthoDB" id="3557758at2759"/>
<feature type="region of interest" description="Disordered" evidence="1">
    <location>
        <begin position="429"/>
        <end position="452"/>
    </location>
</feature>
<proteinExistence type="predicted"/>
<feature type="compositionally biased region" description="Low complexity" evidence="1">
    <location>
        <begin position="324"/>
        <end position="339"/>
    </location>
</feature>